<sequence>MTFGTPVIKPVSTIHLSLKSSCELPPEFRPPVNASLRKVLKPSPHTPIQGLLENTTPHRHGPFTRVHRGRESTEMIFGPSFGPPRRRSFGVSATHSPYHGALFNSDLRAERCPSICSLADGVAPVRRVSTLISRGSPEVDPMMPTGVDPMLSPGVPLKPTVILMLRSWTLQVPEMYETNALTSLWGLSQDQALAVSDAILRTQSREFRRRAPVSLSEDLPEILSEISFGASFGHPRRQS</sequence>
<dbReference type="AlphaFoldDB" id="A0A6L2P1Q1"/>
<gene>
    <name evidence="1" type="ORF">Tci_063507</name>
</gene>
<dbReference type="EMBL" id="BKCJ010010424">
    <property type="protein sequence ID" value="GEU91529.1"/>
    <property type="molecule type" value="Genomic_DNA"/>
</dbReference>
<name>A0A6L2P1Q1_TANCI</name>
<reference evidence="1" key="1">
    <citation type="journal article" date="2019" name="Sci. Rep.">
        <title>Draft genome of Tanacetum cinerariifolium, the natural source of mosquito coil.</title>
        <authorList>
            <person name="Yamashiro T."/>
            <person name="Shiraishi A."/>
            <person name="Satake H."/>
            <person name="Nakayama K."/>
        </authorList>
    </citation>
    <scope>NUCLEOTIDE SEQUENCE</scope>
</reference>
<accession>A0A6L2P1Q1</accession>
<organism evidence="1">
    <name type="scientific">Tanacetum cinerariifolium</name>
    <name type="common">Dalmatian daisy</name>
    <name type="synonym">Chrysanthemum cinerariifolium</name>
    <dbReference type="NCBI Taxonomy" id="118510"/>
    <lineage>
        <taxon>Eukaryota</taxon>
        <taxon>Viridiplantae</taxon>
        <taxon>Streptophyta</taxon>
        <taxon>Embryophyta</taxon>
        <taxon>Tracheophyta</taxon>
        <taxon>Spermatophyta</taxon>
        <taxon>Magnoliopsida</taxon>
        <taxon>eudicotyledons</taxon>
        <taxon>Gunneridae</taxon>
        <taxon>Pentapetalae</taxon>
        <taxon>asterids</taxon>
        <taxon>campanulids</taxon>
        <taxon>Asterales</taxon>
        <taxon>Asteraceae</taxon>
        <taxon>Asteroideae</taxon>
        <taxon>Anthemideae</taxon>
        <taxon>Anthemidinae</taxon>
        <taxon>Tanacetum</taxon>
    </lineage>
</organism>
<comment type="caution">
    <text evidence="1">The sequence shown here is derived from an EMBL/GenBank/DDBJ whole genome shotgun (WGS) entry which is preliminary data.</text>
</comment>
<evidence type="ECO:0000313" key="1">
    <source>
        <dbReference type="EMBL" id="GEU91529.1"/>
    </source>
</evidence>
<proteinExistence type="predicted"/>
<protein>
    <submittedName>
        <fullName evidence="1">Uncharacterized protein</fullName>
    </submittedName>
</protein>